<gene>
    <name evidence="3" type="ORF">U14_03369</name>
</gene>
<dbReference type="AlphaFoldDB" id="A0A081BP03"/>
<dbReference type="Pfam" id="PF00534">
    <property type="entry name" value="Glycos_transf_1"/>
    <property type="match status" value="1"/>
</dbReference>
<reference evidence="3" key="1">
    <citation type="journal article" date="2015" name="PeerJ">
        <title>First genomic representation of candidate bacterial phylum KSB3 points to enhanced environmental sensing as a trigger of wastewater bulking.</title>
        <authorList>
            <person name="Sekiguchi Y."/>
            <person name="Ohashi A."/>
            <person name="Parks D.H."/>
            <person name="Yamauchi T."/>
            <person name="Tyson G.W."/>
            <person name="Hugenholtz P."/>
        </authorList>
    </citation>
    <scope>NUCLEOTIDE SEQUENCE [LARGE SCALE GENOMIC DNA]</scope>
</reference>
<dbReference type="PANTHER" id="PTHR46401:SF2">
    <property type="entry name" value="GLYCOSYLTRANSFERASE WBBK-RELATED"/>
    <property type="match status" value="1"/>
</dbReference>
<dbReference type="InterPro" id="IPR001296">
    <property type="entry name" value="Glyco_trans_1"/>
</dbReference>
<organism evidence="3">
    <name type="scientific">Candidatus Moduliflexus flocculans</name>
    <dbReference type="NCBI Taxonomy" id="1499966"/>
    <lineage>
        <taxon>Bacteria</taxon>
        <taxon>Candidatus Moduliflexota</taxon>
        <taxon>Candidatus Moduliflexia</taxon>
        <taxon>Candidatus Moduliflexales</taxon>
        <taxon>Candidatus Moduliflexaceae</taxon>
    </lineage>
</organism>
<keyword evidence="4" id="KW-1185">Reference proteome</keyword>
<keyword evidence="1 3" id="KW-0808">Transferase</keyword>
<dbReference type="PANTHER" id="PTHR46401">
    <property type="entry name" value="GLYCOSYLTRANSFERASE WBBK-RELATED"/>
    <property type="match status" value="1"/>
</dbReference>
<evidence type="ECO:0000259" key="2">
    <source>
        <dbReference type="Pfam" id="PF00534"/>
    </source>
</evidence>
<dbReference type="STRING" id="1499966.U14_03369"/>
<dbReference type="CDD" id="cd03801">
    <property type="entry name" value="GT4_PimA-like"/>
    <property type="match status" value="1"/>
</dbReference>
<dbReference type="Proteomes" id="UP000030700">
    <property type="component" value="Unassembled WGS sequence"/>
</dbReference>
<protein>
    <submittedName>
        <fullName evidence="3">Putative glycosyltransferase</fullName>
    </submittedName>
</protein>
<dbReference type="GO" id="GO:0016757">
    <property type="term" value="F:glycosyltransferase activity"/>
    <property type="evidence" value="ECO:0007669"/>
    <property type="project" value="InterPro"/>
</dbReference>
<dbReference type="EMBL" id="DF820458">
    <property type="protein sequence ID" value="GAK52119.1"/>
    <property type="molecule type" value="Genomic_DNA"/>
</dbReference>
<evidence type="ECO:0000313" key="4">
    <source>
        <dbReference type="Proteomes" id="UP000030700"/>
    </source>
</evidence>
<accession>A0A081BP03</accession>
<dbReference type="GO" id="GO:0009103">
    <property type="term" value="P:lipopolysaccharide biosynthetic process"/>
    <property type="evidence" value="ECO:0007669"/>
    <property type="project" value="TreeGrafter"/>
</dbReference>
<dbReference type="SUPFAM" id="SSF53756">
    <property type="entry name" value="UDP-Glycosyltransferase/glycogen phosphorylase"/>
    <property type="match status" value="1"/>
</dbReference>
<dbReference type="HOGENOM" id="CLU_009583_27_5_0"/>
<dbReference type="Gene3D" id="3.40.50.2000">
    <property type="entry name" value="Glycogen Phosphorylase B"/>
    <property type="match status" value="1"/>
</dbReference>
<name>A0A081BP03_9BACT</name>
<evidence type="ECO:0000313" key="3">
    <source>
        <dbReference type="EMBL" id="GAK52119.1"/>
    </source>
</evidence>
<sequence length="352" mass="40215">MRVTQLLPSVHSGDAVGDSAYEIHRALQAKGVESHILGVHIDPHLKDRAVDFSRFAEFDTSDAIHIYHFAVPSPITYAFKEAKGRKVIIYHNITPPHFFERFSEELVTITSTGRHEIKLLADATDLGLADSEFNRQELEAYGYKRTGVLPILLDFSKYETPPEQTILDKFQDGTVNILFVGRVTPNKKQEDLIKAFYCYKRFVNPNARLLLVGKYRDDEAYVTLLRELIAELQIDDVHFVGHITQAELNAFYTISDMLLCLSEHEGFCVPAVESMFFKLPILAYNCTALPYTLGESGILINKKRYAEIAEMMQMVVENSALREDIIVRQTARLAAFRQEVVLNMLFEYLERI</sequence>
<feature type="domain" description="Glycosyl transferase family 1" evidence="2">
    <location>
        <begin position="174"/>
        <end position="326"/>
    </location>
</feature>
<evidence type="ECO:0000256" key="1">
    <source>
        <dbReference type="ARBA" id="ARBA00022679"/>
    </source>
</evidence>
<proteinExistence type="predicted"/>